<feature type="modified residue" description="Pyruvic acid (Ser); by autocatalysis" evidence="12">
    <location>
        <position position="250"/>
    </location>
</feature>
<keyword evidence="8 12" id="KW-0594">Phospholipid biosynthesis</keyword>
<keyword evidence="14" id="KW-1185">Reference proteome</keyword>
<evidence type="ECO:0000256" key="9">
    <source>
        <dbReference type="ARBA" id="ARBA00023239"/>
    </source>
</evidence>
<dbReference type="PANTHER" id="PTHR10067">
    <property type="entry name" value="PHOSPHATIDYLSERINE DECARBOXYLASE"/>
    <property type="match status" value="1"/>
</dbReference>
<dbReference type="GO" id="GO:0004609">
    <property type="term" value="F:phosphatidylserine decarboxylase activity"/>
    <property type="evidence" value="ECO:0007669"/>
    <property type="project" value="UniProtKB-UniRule"/>
</dbReference>
<evidence type="ECO:0000313" key="13">
    <source>
        <dbReference type="EMBL" id="MCO1332964.1"/>
    </source>
</evidence>
<comment type="pathway">
    <text evidence="12">Phospholipid metabolism; phosphatidylethanolamine biosynthesis; phosphatidylethanolamine from CDP-diacylglycerol: step 2/2.</text>
</comment>
<comment type="similarity">
    <text evidence="12">Belongs to the phosphatidylserine decarboxylase family. PSD-B subfamily. Prokaryotic type I sub-subfamily.</text>
</comment>
<dbReference type="InterPro" id="IPR033178">
    <property type="entry name" value="PSD_type1_pro"/>
</dbReference>
<proteinExistence type="inferred from homology"/>
<reference evidence="13" key="1">
    <citation type="journal article" date="2022" name="Arch. Microbiol.">
        <title>Microbulbifer okhotskensis sp. nov., isolated from a deep bottom sediment of the Okhotsk Sea.</title>
        <authorList>
            <person name="Romanenko L."/>
            <person name="Kurilenko V."/>
            <person name="Otstavnykh N."/>
            <person name="Velansky P."/>
            <person name="Isaeva M."/>
            <person name="Mikhailov V."/>
        </authorList>
    </citation>
    <scope>NUCLEOTIDE SEQUENCE</scope>
    <source>
        <strain evidence="13">OS29</strain>
    </source>
</reference>
<dbReference type="InterPro" id="IPR003817">
    <property type="entry name" value="PS_Dcarbxylase"/>
</dbReference>
<keyword evidence="4 12" id="KW-0210">Decarboxylase</keyword>
<comment type="pathway">
    <text evidence="1">Lipid metabolism.</text>
</comment>
<accession>A0A9X2EJR7</accession>
<feature type="active site" description="Charge relay system; for autoendoproteolytic cleavage activity" evidence="12">
    <location>
        <position position="90"/>
    </location>
</feature>
<dbReference type="NCBIfam" id="TIGR00163">
    <property type="entry name" value="PS_decarb"/>
    <property type="match status" value="1"/>
</dbReference>
<organism evidence="13 14">
    <name type="scientific">Microbulbifer okhotskensis</name>
    <dbReference type="NCBI Taxonomy" id="2926617"/>
    <lineage>
        <taxon>Bacteria</taxon>
        <taxon>Pseudomonadati</taxon>
        <taxon>Pseudomonadota</taxon>
        <taxon>Gammaproteobacteria</taxon>
        <taxon>Cellvibrionales</taxon>
        <taxon>Microbulbiferaceae</taxon>
        <taxon>Microbulbifer</taxon>
    </lineage>
</organism>
<name>A0A9X2EJR7_9GAMM</name>
<evidence type="ECO:0000256" key="7">
    <source>
        <dbReference type="ARBA" id="ARBA00023145"/>
    </source>
</evidence>
<evidence type="ECO:0000256" key="1">
    <source>
        <dbReference type="ARBA" id="ARBA00005189"/>
    </source>
</evidence>
<gene>
    <name evidence="13" type="primary">asd</name>
    <name evidence="12" type="synonym">psd</name>
    <name evidence="13" type="ORF">MO867_01300</name>
</gene>
<keyword evidence="10 12" id="KW-1208">Phospholipid metabolism</keyword>
<sequence>MNPKLFAALQYFTPQHALSRAAGWLANTEIKWIKDPFTRWFVNKYGVDMQEAKETDCTAYRTFNEFFTRELVDGVRPVVDGQQSLACPADGAISQLGQIHNSRIFQAKGQDYSLLELVGGDPEVAAQFNDGHFATVYLSPKDYHRVHMPLAGTLRSMTYVPGQLFSVNTITAENVPRLFARNERLVCVFDTDAGPMAMILVGAMIVAGIETVWAGQVAPLQRHVRTTDYLEKAPIHLEKGEEMGRFKLGSTVIMLFGADQVRWLDQLEAESPVRMGEHFGNCVPTGE</sequence>
<keyword evidence="6 12" id="KW-0472">Membrane</keyword>
<comment type="caution">
    <text evidence="13">The sequence shown here is derived from an EMBL/GenBank/DDBJ whole genome shotgun (WGS) entry which is preliminary data.</text>
</comment>
<comment type="subcellular location">
    <subcellularLocation>
        <location evidence="12">Cell membrane</location>
        <topology evidence="12">Peripheral membrane protein</topology>
    </subcellularLocation>
</comment>
<dbReference type="Pfam" id="PF02666">
    <property type="entry name" value="PS_Dcarbxylase"/>
    <property type="match status" value="1"/>
</dbReference>
<feature type="chain" id="PRO_5041026521" description="Phosphatidylserine decarboxylase alpha chain" evidence="12">
    <location>
        <begin position="250"/>
        <end position="287"/>
    </location>
</feature>
<keyword evidence="9 12" id="KW-0456">Lyase</keyword>
<dbReference type="PANTHER" id="PTHR10067:SF6">
    <property type="entry name" value="PHOSPHATIDYLSERINE DECARBOXYLASE PROENZYME, MITOCHONDRIAL"/>
    <property type="match status" value="1"/>
</dbReference>
<feature type="chain" id="PRO_5041026522" description="Phosphatidylserine decarboxylase beta chain" evidence="12">
    <location>
        <begin position="1"/>
        <end position="249"/>
    </location>
</feature>
<evidence type="ECO:0000256" key="12">
    <source>
        <dbReference type="HAMAP-Rule" id="MF_00662"/>
    </source>
</evidence>
<evidence type="ECO:0000256" key="4">
    <source>
        <dbReference type="ARBA" id="ARBA00022793"/>
    </source>
</evidence>
<feature type="active site" description="Charge relay system; for autoendoproteolytic cleavage activity" evidence="12">
    <location>
        <position position="147"/>
    </location>
</feature>
<comment type="function">
    <text evidence="12">Catalyzes the formation of phosphatidylethanolamine (PtdEtn) from phosphatidylserine (PtdSer).</text>
</comment>
<evidence type="ECO:0000256" key="2">
    <source>
        <dbReference type="ARBA" id="ARBA00022475"/>
    </source>
</evidence>
<dbReference type="GO" id="GO:0005886">
    <property type="term" value="C:plasma membrane"/>
    <property type="evidence" value="ECO:0007669"/>
    <property type="project" value="UniProtKB-SubCell"/>
</dbReference>
<evidence type="ECO:0000256" key="8">
    <source>
        <dbReference type="ARBA" id="ARBA00023209"/>
    </source>
</evidence>
<dbReference type="Proteomes" id="UP001139028">
    <property type="component" value="Unassembled WGS sequence"/>
</dbReference>
<dbReference type="AlphaFoldDB" id="A0A9X2EJR7"/>
<dbReference type="RefSeq" id="WP_252464133.1">
    <property type="nucleotide sequence ID" value="NZ_JALBWM010000003.1"/>
</dbReference>
<evidence type="ECO:0000313" key="14">
    <source>
        <dbReference type="Proteomes" id="UP001139028"/>
    </source>
</evidence>
<feature type="active site" description="Schiff-base intermediate with substrate; via pyruvic acid; for decarboxylase activity" evidence="12">
    <location>
        <position position="250"/>
    </location>
</feature>
<evidence type="ECO:0000256" key="6">
    <source>
        <dbReference type="ARBA" id="ARBA00023136"/>
    </source>
</evidence>
<evidence type="ECO:0000256" key="11">
    <source>
        <dbReference type="ARBA" id="ARBA00023317"/>
    </source>
</evidence>
<comment type="catalytic activity">
    <reaction evidence="12">
        <text>a 1,2-diacyl-sn-glycero-3-phospho-L-serine + H(+) = a 1,2-diacyl-sn-glycero-3-phosphoethanolamine + CO2</text>
        <dbReference type="Rhea" id="RHEA:20828"/>
        <dbReference type="ChEBI" id="CHEBI:15378"/>
        <dbReference type="ChEBI" id="CHEBI:16526"/>
        <dbReference type="ChEBI" id="CHEBI:57262"/>
        <dbReference type="ChEBI" id="CHEBI:64612"/>
        <dbReference type="EC" id="4.1.1.65"/>
    </reaction>
</comment>
<keyword evidence="7 12" id="KW-0865">Zymogen</keyword>
<feature type="site" description="Cleavage (non-hydrolytic); by autocatalysis" evidence="12">
    <location>
        <begin position="249"/>
        <end position="250"/>
    </location>
</feature>
<dbReference type="InterPro" id="IPR033177">
    <property type="entry name" value="PSD-B"/>
</dbReference>
<comment type="cofactor">
    <cofactor evidence="12">
        <name>pyruvate</name>
        <dbReference type="ChEBI" id="CHEBI:15361"/>
    </cofactor>
    <text evidence="12">Binds 1 pyruvoyl group covalently per subunit.</text>
</comment>
<evidence type="ECO:0000256" key="3">
    <source>
        <dbReference type="ARBA" id="ARBA00022516"/>
    </source>
</evidence>
<dbReference type="EMBL" id="JALBWM010000003">
    <property type="protein sequence ID" value="MCO1332964.1"/>
    <property type="molecule type" value="Genomic_DNA"/>
</dbReference>
<keyword evidence="11 12" id="KW-0670">Pyruvate</keyword>
<evidence type="ECO:0000256" key="10">
    <source>
        <dbReference type="ARBA" id="ARBA00023264"/>
    </source>
</evidence>
<comment type="PTM">
    <text evidence="12">Is synthesized initially as an inactive proenzyme. Formation of the active enzyme involves a self-maturation process in which the active site pyruvoyl group is generated from an internal serine residue via an autocatalytic post-translational modification. Two non-identical subunits are generated from the proenzyme in this reaction, and the pyruvate is formed at the N-terminus of the alpha chain, which is derived from the carboxyl end of the proenzyme. The autoendoproteolytic cleavage occurs by a canonical serine protease mechanism, in which the side chain hydroxyl group of the serine supplies its oxygen atom to form the C-terminus of the beta chain, while the remainder of the serine residue undergoes an oxidative deamination to produce ammonia and the pyruvoyl prosthetic group on the alpha chain. During this reaction, the Ser that is part of the protease active site of the proenzyme becomes the pyruvoyl prosthetic group, which constitutes an essential element of the active site of the mature decarboxylase.</text>
</comment>
<keyword evidence="3 12" id="KW-0444">Lipid biosynthesis</keyword>
<dbReference type="EC" id="4.1.1.65" evidence="12"/>
<feature type="active site" description="Charge relay system; for autoendoproteolytic cleavage activity" evidence="12">
    <location>
        <position position="250"/>
    </location>
</feature>
<evidence type="ECO:0000256" key="5">
    <source>
        <dbReference type="ARBA" id="ARBA00023098"/>
    </source>
</evidence>
<comment type="subunit">
    <text evidence="12">Heterodimer of a large membrane-associated beta subunit and a small pyruvoyl-containing alpha subunit.</text>
</comment>
<dbReference type="HAMAP" id="MF_00662">
    <property type="entry name" value="PS_decarb_PSD_B_type1"/>
    <property type="match status" value="1"/>
</dbReference>
<keyword evidence="2 12" id="KW-1003">Cell membrane</keyword>
<keyword evidence="5 12" id="KW-0443">Lipid metabolism</keyword>
<dbReference type="GO" id="GO:0006646">
    <property type="term" value="P:phosphatidylethanolamine biosynthetic process"/>
    <property type="evidence" value="ECO:0007669"/>
    <property type="project" value="UniProtKB-UniRule"/>
</dbReference>
<protein>
    <recommendedName>
        <fullName evidence="12">Phosphatidylserine decarboxylase proenzyme</fullName>
        <ecNumber evidence="12">4.1.1.65</ecNumber>
    </recommendedName>
    <component>
        <recommendedName>
            <fullName evidence="12">Phosphatidylserine decarboxylase alpha chain</fullName>
        </recommendedName>
    </component>
    <component>
        <recommendedName>
            <fullName evidence="12">Phosphatidylserine decarboxylase beta chain</fullName>
        </recommendedName>
    </component>
</protein>